<sequence length="102" mass="11309">MKSSGQWPLVTLTIAVSIGSSAAMLLVASDCMDIRVCQRIGADDTLIVSIVVKDYTLDHMFTKRGFHCNNFWAMGVDNGAVGHFDFTTYRKLEQLLVECAFD</sequence>
<accession>A0A915K827</accession>
<evidence type="ECO:0000313" key="1">
    <source>
        <dbReference type="Proteomes" id="UP000887565"/>
    </source>
</evidence>
<name>A0A915K827_ROMCU</name>
<protein>
    <submittedName>
        <fullName evidence="2">Uncharacterized protein</fullName>
    </submittedName>
</protein>
<organism evidence="1 2">
    <name type="scientific">Romanomermis culicivorax</name>
    <name type="common">Nematode worm</name>
    <dbReference type="NCBI Taxonomy" id="13658"/>
    <lineage>
        <taxon>Eukaryota</taxon>
        <taxon>Metazoa</taxon>
        <taxon>Ecdysozoa</taxon>
        <taxon>Nematoda</taxon>
        <taxon>Enoplea</taxon>
        <taxon>Dorylaimia</taxon>
        <taxon>Mermithida</taxon>
        <taxon>Mermithoidea</taxon>
        <taxon>Mermithidae</taxon>
        <taxon>Romanomermis</taxon>
    </lineage>
</organism>
<dbReference type="Proteomes" id="UP000887565">
    <property type="component" value="Unplaced"/>
</dbReference>
<dbReference type="AlphaFoldDB" id="A0A915K827"/>
<keyword evidence="1" id="KW-1185">Reference proteome</keyword>
<evidence type="ECO:0000313" key="2">
    <source>
        <dbReference type="WBParaSite" id="nRc.2.0.1.t34042-RA"/>
    </source>
</evidence>
<dbReference type="WBParaSite" id="nRc.2.0.1.t34042-RA">
    <property type="protein sequence ID" value="nRc.2.0.1.t34042-RA"/>
    <property type="gene ID" value="nRc.2.0.1.g34042"/>
</dbReference>
<proteinExistence type="predicted"/>
<reference evidence="2" key="1">
    <citation type="submission" date="2022-11" db="UniProtKB">
        <authorList>
            <consortium name="WormBaseParasite"/>
        </authorList>
    </citation>
    <scope>IDENTIFICATION</scope>
</reference>